<dbReference type="Proteomes" id="UP000288227">
    <property type="component" value="Unassembled WGS sequence"/>
</dbReference>
<proteinExistence type="predicted"/>
<organism evidence="1 2">
    <name type="scientific">Chryseotalea sanaruensis</name>
    <dbReference type="NCBI Taxonomy" id="2482724"/>
    <lineage>
        <taxon>Bacteria</taxon>
        <taxon>Pseudomonadati</taxon>
        <taxon>Bacteroidota</taxon>
        <taxon>Cytophagia</taxon>
        <taxon>Cytophagales</taxon>
        <taxon>Chryseotaleaceae</taxon>
        <taxon>Chryseotalea</taxon>
    </lineage>
</organism>
<protein>
    <submittedName>
        <fullName evidence="1">Uncharacterized protein</fullName>
    </submittedName>
</protein>
<accession>A0A401U4F3</accession>
<reference evidence="1 2" key="1">
    <citation type="submission" date="2018-11" db="EMBL/GenBank/DDBJ databases">
        <title>Chryseotalea sanarue gen. nov., sp., nov., a member of the family Cytophagaceae, isolated from a brackish lake in Hamamatsu Japan.</title>
        <authorList>
            <person name="Maejima Y."/>
            <person name="Iino T."/>
            <person name="Muraguchi Y."/>
            <person name="Fukuda K."/>
            <person name="Ohkuma M."/>
            <person name="Moriuchi R."/>
            <person name="Dohra H."/>
            <person name="Kimbara K."/>
            <person name="Shintani M."/>
        </authorList>
    </citation>
    <scope>NUCLEOTIDE SEQUENCE [LARGE SCALE GENOMIC DNA]</scope>
    <source>
        <strain evidence="1 2">Ys</strain>
    </source>
</reference>
<keyword evidence="2" id="KW-1185">Reference proteome</keyword>
<comment type="caution">
    <text evidence="1">The sequence shown here is derived from an EMBL/GenBank/DDBJ whole genome shotgun (WGS) entry which is preliminary data.</text>
</comment>
<sequence>MASTLVLSIFIASCSGSGNGGFGKSEVDLTTAQSTLESMFRAFQANDTATFMSMVATPDDFRSHYEAENALKPDDKTTPEELEKDVQSAIEYLDRSRIQKRLVNAYNKGLADGIAEWKDVTFSRASGEYVDELNQSSNRIFFTYKENTGALKIGHLIKAKRGWVLGSARFGFSGGATPEYDKMIPSSMFIR</sequence>
<name>A0A401U4F3_9BACT</name>
<dbReference type="EMBL" id="BHXQ01000001">
    <property type="protein sequence ID" value="GCC49824.1"/>
    <property type="molecule type" value="Genomic_DNA"/>
</dbReference>
<evidence type="ECO:0000313" key="2">
    <source>
        <dbReference type="Proteomes" id="UP000288227"/>
    </source>
</evidence>
<dbReference type="AlphaFoldDB" id="A0A401U4F3"/>
<evidence type="ECO:0000313" key="1">
    <source>
        <dbReference type="EMBL" id="GCC49824.1"/>
    </source>
</evidence>
<gene>
    <name evidence="1" type="ORF">SanaruYs_00380</name>
</gene>